<comment type="caution">
    <text evidence="2">The sequence shown here is derived from an EMBL/GenBank/DDBJ whole genome shotgun (WGS) entry which is preliminary data.</text>
</comment>
<dbReference type="InterPro" id="IPR016181">
    <property type="entry name" value="Acyl_CoA_acyltransferase"/>
</dbReference>
<dbReference type="PANTHER" id="PTHR36174:SF1">
    <property type="entry name" value="LIPID II:GLYCINE GLYCYLTRANSFERASE"/>
    <property type="match status" value="1"/>
</dbReference>
<dbReference type="SUPFAM" id="SSF55729">
    <property type="entry name" value="Acyl-CoA N-acyltransferases (Nat)"/>
    <property type="match status" value="1"/>
</dbReference>
<reference evidence="2 3" key="1">
    <citation type="journal article" date="2021" name="Sci. Rep.">
        <title>The distribution of antibiotic resistance genes in chicken gut microbiota commensals.</title>
        <authorList>
            <person name="Juricova H."/>
            <person name="Matiasovicova J."/>
            <person name="Kubasova T."/>
            <person name="Cejkova D."/>
            <person name="Rychlik I."/>
        </authorList>
    </citation>
    <scope>NUCLEOTIDE SEQUENCE [LARGE SCALE GENOMIC DNA]</scope>
    <source>
        <strain evidence="2 3">An801</strain>
    </source>
</reference>
<evidence type="ECO:0000313" key="3">
    <source>
        <dbReference type="Proteomes" id="UP000703295"/>
    </source>
</evidence>
<organism evidence="2 3">
    <name type="scientific">Bacteroides mediterraneensis</name>
    <dbReference type="NCBI Taxonomy" id="1841856"/>
    <lineage>
        <taxon>Bacteria</taxon>
        <taxon>Pseudomonadati</taxon>
        <taxon>Bacteroidota</taxon>
        <taxon>Bacteroidia</taxon>
        <taxon>Bacteroidales</taxon>
        <taxon>Bacteroidaceae</taxon>
        <taxon>Bacteroides</taxon>
    </lineage>
</organism>
<dbReference type="Pfam" id="PF13480">
    <property type="entry name" value="Acetyltransf_6"/>
    <property type="match status" value="1"/>
</dbReference>
<proteinExistence type="predicted"/>
<dbReference type="RefSeq" id="WP_204474791.1">
    <property type="nucleotide sequence ID" value="NZ_JACJJW010000005.1"/>
</dbReference>
<dbReference type="InterPro" id="IPR050644">
    <property type="entry name" value="PG_Glycine_Bridge_Synth"/>
</dbReference>
<name>A0ABS2ET82_9BACE</name>
<gene>
    <name evidence="2" type="ORF">H6A31_03445</name>
</gene>
<evidence type="ECO:0000259" key="1">
    <source>
        <dbReference type="Pfam" id="PF13480"/>
    </source>
</evidence>
<protein>
    <submittedName>
        <fullName evidence="2">GNAT family N-acetyltransferase</fullName>
    </submittedName>
</protein>
<dbReference type="InterPro" id="IPR038740">
    <property type="entry name" value="BioF2-like_GNAT_dom"/>
</dbReference>
<dbReference type="Gene3D" id="3.40.630.30">
    <property type="match status" value="1"/>
</dbReference>
<dbReference type="EMBL" id="JACJJW010000005">
    <property type="protein sequence ID" value="MBM6757751.1"/>
    <property type="molecule type" value="Genomic_DNA"/>
</dbReference>
<keyword evidence="3" id="KW-1185">Reference proteome</keyword>
<feature type="domain" description="BioF2-like acetyltransferase" evidence="1">
    <location>
        <begin position="167"/>
        <end position="285"/>
    </location>
</feature>
<accession>A0ABS2ET82</accession>
<dbReference type="PANTHER" id="PTHR36174">
    <property type="entry name" value="LIPID II:GLYCINE GLYCYLTRANSFERASE"/>
    <property type="match status" value="1"/>
</dbReference>
<sequence>MSIRLATYYHAKDVPDLPGSNIFHSTELFHVLEQTKGYCPLLLVAYEGDTPIGKLLCILRRSTRLLGFIQKAYAYGVGEYFSSSHRKEEIFKELLSYFTLQFTEKAFVLEFRNLEEPLFGYRYFRQNGYFPIRWLRVRNSLHHDSLDKWMSASRKKQISHGLKNGAVIDVAHTKEDVHVFFNMLRRYYSPKIHRYLPDIGFFSTLVEHSSQCGKIFIVRYKEKIIGGSVCLFSGRDAYLLFSGGMRKSYPLQYPGVLAVWGAILYARSHGCDHLEFIDAGLPFKKYGYRDFILRFGGKQMSSRRWFHVRWRWLNGLLTKIYV</sequence>
<evidence type="ECO:0000313" key="2">
    <source>
        <dbReference type="EMBL" id="MBM6757751.1"/>
    </source>
</evidence>
<dbReference type="Proteomes" id="UP000703295">
    <property type="component" value="Unassembled WGS sequence"/>
</dbReference>